<dbReference type="PANTHER" id="PTHR42802">
    <property type="entry name" value="MONOOXYGENASE"/>
    <property type="match status" value="1"/>
</dbReference>
<dbReference type="SUPFAM" id="SSF51905">
    <property type="entry name" value="FAD/NAD(P)-binding domain"/>
    <property type="match status" value="2"/>
</dbReference>
<dbReference type="Gene3D" id="3.50.50.60">
    <property type="entry name" value="FAD/NAD(P)-binding domain"/>
    <property type="match status" value="1"/>
</dbReference>
<dbReference type="Pfam" id="PF13434">
    <property type="entry name" value="Lys_Orn_oxgnase"/>
    <property type="match status" value="1"/>
</dbReference>
<keyword evidence="7" id="KW-0274">FAD</keyword>
<evidence type="ECO:0000256" key="3">
    <source>
        <dbReference type="ARBA" id="ARBA00007588"/>
    </source>
</evidence>
<evidence type="ECO:0000313" key="16">
    <source>
        <dbReference type="EMBL" id="KGM09433.1"/>
    </source>
</evidence>
<comment type="similarity">
    <text evidence="3">Belongs to the lysine N(6)-hydroxylase/L-ornithine N(5)-oxygenase family.</text>
</comment>
<evidence type="ECO:0000256" key="1">
    <source>
        <dbReference type="ARBA" id="ARBA00001974"/>
    </source>
</evidence>
<accession>A0A0A0BLM6</accession>
<evidence type="ECO:0000256" key="11">
    <source>
        <dbReference type="ARBA" id="ARBA00029939"/>
    </source>
</evidence>
<dbReference type="RefSeq" id="WP_161784073.1">
    <property type="nucleotide sequence ID" value="NZ_AXCY01000097.1"/>
</dbReference>
<evidence type="ECO:0000313" key="17">
    <source>
        <dbReference type="Proteomes" id="UP000029839"/>
    </source>
</evidence>
<comment type="cofactor">
    <cofactor evidence="1">
        <name>FAD</name>
        <dbReference type="ChEBI" id="CHEBI:57692"/>
    </cofactor>
</comment>
<evidence type="ECO:0000256" key="10">
    <source>
        <dbReference type="ARBA" id="ARBA00023033"/>
    </source>
</evidence>
<evidence type="ECO:0000256" key="14">
    <source>
        <dbReference type="ARBA" id="ARBA00032738"/>
    </source>
</evidence>
<evidence type="ECO:0000256" key="4">
    <source>
        <dbReference type="ARBA" id="ARBA00013076"/>
    </source>
</evidence>
<keyword evidence="9" id="KW-0560">Oxidoreductase</keyword>
<keyword evidence="10" id="KW-0503">Monooxygenase</keyword>
<dbReference type="GO" id="GO:0047091">
    <property type="term" value="F:L-lysine 6-monooxygenase (NADPH) activity"/>
    <property type="evidence" value="ECO:0007669"/>
    <property type="project" value="UniProtKB-EC"/>
</dbReference>
<dbReference type="AlphaFoldDB" id="A0A0A0BLM6"/>
<dbReference type="OrthoDB" id="9149460at2"/>
<dbReference type="InterPro" id="IPR025700">
    <property type="entry name" value="Lys/Orn_oxygenase"/>
</dbReference>
<reference evidence="16 17" key="2">
    <citation type="journal article" date="2015" name="Stand. Genomic Sci.">
        <title>Draft genome sequence of Cellulomonas carbonis T26(T) and comparative analysis of six Cellulomonas genomes.</title>
        <authorList>
            <person name="Zhuang W."/>
            <person name="Zhang S."/>
            <person name="Xia X."/>
            <person name="Wang G."/>
        </authorList>
    </citation>
    <scope>NUCLEOTIDE SEQUENCE [LARGE SCALE GENOMIC DNA]</scope>
    <source>
        <strain evidence="16 17">T26</strain>
    </source>
</reference>
<dbReference type="Proteomes" id="UP000029839">
    <property type="component" value="Unassembled WGS sequence"/>
</dbReference>
<dbReference type="EC" id="1.14.13.59" evidence="4"/>
<sequence length="466" mass="49525">MEHLNPGSPRACHEDAEPLDLVCVGAGAKGVAVAAKVHALNSCTDMGLRVAVVDAVAPGAHWRGDSGFTSGHETLGTRPEKDVGFPYRSERSFPRVHEALNDEMIRLSWARYLIDRTGYSGWVDAGVQGVTHRRFAEYLSWVVERATNGISHLTERVTRVDRVDDALWTVTTVAPGGAVRTITARAVMVTGPGAVRALDVEPSAAHLVLDARSPRDALAALGRAGARVCVVGAGESASSAALAIAASTTQRLHIELMTSGLVASRAESPVENRVYSDPESVDWSRRSEHERRHFIRRTDRGVISGDAVARLMNDDRVVLTEGRVLSVWERDGRAVVRVRRGEQISDVPFDAVVNCTGFDAAEGVRALLGPTTEVALEAMLEVPLADVAEHGALAHDLALRGVTPPLFVPALAGFAQGPGFANLSSLGLMSDRVVAAVAARRARRGAPVGGLASVDARRGVADAVLR</sequence>
<protein>
    <recommendedName>
        <fullName evidence="5">L-lysine N6-monooxygenase MbtG</fullName>
        <ecNumber evidence="4">1.14.13.59</ecNumber>
    </recommendedName>
    <alternativeName>
        <fullName evidence="14">Lysine 6-N-hydroxylase</fullName>
    </alternativeName>
    <alternativeName>
        <fullName evidence="13">Lysine N6-hydroxylase</fullName>
    </alternativeName>
    <alternativeName>
        <fullName evidence="11">Lysine-N-oxygenase</fullName>
    </alternativeName>
    <alternativeName>
        <fullName evidence="12">Mycobactin synthase protein G</fullName>
    </alternativeName>
</protein>
<keyword evidence="6" id="KW-0285">Flavoprotein</keyword>
<evidence type="ECO:0000256" key="7">
    <source>
        <dbReference type="ARBA" id="ARBA00022827"/>
    </source>
</evidence>
<reference evidence="16 17" key="1">
    <citation type="submission" date="2013-08" db="EMBL/GenBank/DDBJ databases">
        <title>Genome sequencing of Cellulomonas carbonis T26.</title>
        <authorList>
            <person name="Chen F."/>
            <person name="Li Y."/>
            <person name="Wang G."/>
        </authorList>
    </citation>
    <scope>NUCLEOTIDE SEQUENCE [LARGE SCALE GENOMIC DNA]</scope>
    <source>
        <strain evidence="16 17">T26</strain>
    </source>
</reference>
<comment type="caution">
    <text evidence="16">The sequence shown here is derived from an EMBL/GenBank/DDBJ whole genome shotgun (WGS) entry which is preliminary data.</text>
</comment>
<comment type="catalytic activity">
    <reaction evidence="15">
        <text>L-lysine + NADPH + O2 = N(6)-hydroxy-L-lysine + NADP(+) + H2O</text>
        <dbReference type="Rhea" id="RHEA:23228"/>
        <dbReference type="ChEBI" id="CHEBI:15377"/>
        <dbReference type="ChEBI" id="CHEBI:15379"/>
        <dbReference type="ChEBI" id="CHEBI:32551"/>
        <dbReference type="ChEBI" id="CHEBI:57783"/>
        <dbReference type="ChEBI" id="CHEBI:57820"/>
        <dbReference type="ChEBI" id="CHEBI:58349"/>
        <dbReference type="EC" id="1.14.13.59"/>
    </reaction>
</comment>
<evidence type="ECO:0000256" key="12">
    <source>
        <dbReference type="ARBA" id="ARBA00031158"/>
    </source>
</evidence>
<evidence type="ECO:0000256" key="13">
    <source>
        <dbReference type="ARBA" id="ARBA00032493"/>
    </source>
</evidence>
<evidence type="ECO:0000256" key="6">
    <source>
        <dbReference type="ARBA" id="ARBA00022630"/>
    </source>
</evidence>
<name>A0A0A0BLM6_9CELL</name>
<organism evidence="16 17">
    <name type="scientific">Cellulomonas carbonis T26</name>
    <dbReference type="NCBI Taxonomy" id="947969"/>
    <lineage>
        <taxon>Bacteria</taxon>
        <taxon>Bacillati</taxon>
        <taxon>Actinomycetota</taxon>
        <taxon>Actinomycetes</taxon>
        <taxon>Micrococcales</taxon>
        <taxon>Cellulomonadaceae</taxon>
        <taxon>Cellulomonas</taxon>
    </lineage>
</organism>
<evidence type="ECO:0000256" key="9">
    <source>
        <dbReference type="ARBA" id="ARBA00023002"/>
    </source>
</evidence>
<evidence type="ECO:0000256" key="5">
    <source>
        <dbReference type="ARBA" id="ARBA00016406"/>
    </source>
</evidence>
<dbReference type="InterPro" id="IPR036188">
    <property type="entry name" value="FAD/NAD-bd_sf"/>
</dbReference>
<keyword evidence="17" id="KW-1185">Reference proteome</keyword>
<gene>
    <name evidence="16" type="ORF">N868_02200</name>
</gene>
<evidence type="ECO:0000256" key="2">
    <source>
        <dbReference type="ARBA" id="ARBA00004924"/>
    </source>
</evidence>
<comment type="pathway">
    <text evidence="2">Siderophore biosynthesis.</text>
</comment>
<proteinExistence type="inferred from homology"/>
<dbReference type="EMBL" id="AXCY01000097">
    <property type="protein sequence ID" value="KGM09433.1"/>
    <property type="molecule type" value="Genomic_DNA"/>
</dbReference>
<evidence type="ECO:0000256" key="15">
    <source>
        <dbReference type="ARBA" id="ARBA00048407"/>
    </source>
</evidence>
<keyword evidence="8" id="KW-0521">NADP</keyword>
<dbReference type="PANTHER" id="PTHR42802:SF1">
    <property type="entry name" value="L-ORNITHINE N(5)-MONOOXYGENASE"/>
    <property type="match status" value="1"/>
</dbReference>
<evidence type="ECO:0000256" key="8">
    <source>
        <dbReference type="ARBA" id="ARBA00022857"/>
    </source>
</evidence>